<accession>A0A9W8MVB5</accession>
<organism evidence="1 2">
    <name type="scientific">Agrocybe chaxingu</name>
    <dbReference type="NCBI Taxonomy" id="84603"/>
    <lineage>
        <taxon>Eukaryota</taxon>
        <taxon>Fungi</taxon>
        <taxon>Dikarya</taxon>
        <taxon>Basidiomycota</taxon>
        <taxon>Agaricomycotina</taxon>
        <taxon>Agaricomycetes</taxon>
        <taxon>Agaricomycetidae</taxon>
        <taxon>Agaricales</taxon>
        <taxon>Agaricineae</taxon>
        <taxon>Strophariaceae</taxon>
        <taxon>Agrocybe</taxon>
    </lineage>
</organism>
<dbReference type="AlphaFoldDB" id="A0A9W8MVB5"/>
<keyword evidence="2" id="KW-1185">Reference proteome</keyword>
<gene>
    <name evidence="1" type="ORF">NLJ89_g5113</name>
</gene>
<dbReference type="Proteomes" id="UP001148786">
    <property type="component" value="Unassembled WGS sequence"/>
</dbReference>
<protein>
    <submittedName>
        <fullName evidence="1">Uncharacterized protein</fullName>
    </submittedName>
</protein>
<reference evidence="1" key="1">
    <citation type="submission" date="2022-07" db="EMBL/GenBank/DDBJ databases">
        <title>Genome Sequence of Agrocybe chaxingu.</title>
        <authorList>
            <person name="Buettner E."/>
        </authorList>
    </citation>
    <scope>NUCLEOTIDE SEQUENCE</scope>
    <source>
        <strain evidence="1">MP-N11</strain>
    </source>
</reference>
<comment type="caution">
    <text evidence="1">The sequence shown here is derived from an EMBL/GenBank/DDBJ whole genome shotgun (WGS) entry which is preliminary data.</text>
</comment>
<evidence type="ECO:0000313" key="1">
    <source>
        <dbReference type="EMBL" id="KAJ3509639.1"/>
    </source>
</evidence>
<name>A0A9W8MVB5_9AGAR</name>
<proteinExistence type="predicted"/>
<evidence type="ECO:0000313" key="2">
    <source>
        <dbReference type="Proteomes" id="UP001148786"/>
    </source>
</evidence>
<sequence>MEYDQVQFRGLYGTSGDAVTNAIRLVRVPTLVANEDIFHPITEYVFPPCDNSIIHKKAIPHSEGQRYVVYYRIPQAVKGNGDWVKNGEGDFILLRTSVDGRPINITDWNSHLKALEESVKYGTLAYMQIAK</sequence>
<dbReference type="EMBL" id="JANKHO010000461">
    <property type="protein sequence ID" value="KAJ3509639.1"/>
    <property type="molecule type" value="Genomic_DNA"/>
</dbReference>